<dbReference type="OrthoDB" id="799469at2"/>
<gene>
    <name evidence="1" type="ORF">EZ428_23195</name>
</gene>
<reference evidence="1 2" key="1">
    <citation type="submission" date="2019-02" db="EMBL/GenBank/DDBJ databases">
        <title>Pedobacter sp. RP-1-13 sp. nov., isolated from Arctic soil.</title>
        <authorList>
            <person name="Dahal R.H."/>
        </authorList>
    </citation>
    <scope>NUCLEOTIDE SEQUENCE [LARGE SCALE GENOMIC DNA]</scope>
    <source>
        <strain evidence="1 2">RP-1-13</strain>
    </source>
</reference>
<dbReference type="Proteomes" id="UP000292884">
    <property type="component" value="Unassembled WGS sequence"/>
</dbReference>
<comment type="caution">
    <text evidence="1">The sequence shown here is derived from an EMBL/GenBank/DDBJ whole genome shotgun (WGS) entry which is preliminary data.</text>
</comment>
<proteinExistence type="predicted"/>
<dbReference type="AlphaFoldDB" id="A0A4R0MJ32"/>
<evidence type="ECO:0000313" key="1">
    <source>
        <dbReference type="EMBL" id="TCC86619.1"/>
    </source>
</evidence>
<dbReference type="RefSeq" id="WP_131555724.1">
    <property type="nucleotide sequence ID" value="NZ_SJSK01000009.1"/>
</dbReference>
<name>A0A4R0MJ32_9SPHI</name>
<accession>A0A4R0MJ32</accession>
<keyword evidence="2" id="KW-1185">Reference proteome</keyword>
<evidence type="ECO:0000313" key="2">
    <source>
        <dbReference type="Proteomes" id="UP000292884"/>
    </source>
</evidence>
<protein>
    <submittedName>
        <fullName evidence="1">Uncharacterized protein</fullName>
    </submittedName>
</protein>
<sequence>MTKTATPNHIVNFPNPQQIEKTIDVAEQQDLMFYNSIKPQLDELVKNPSDETIDKILAYSKKK</sequence>
<dbReference type="EMBL" id="SJSK01000009">
    <property type="protein sequence ID" value="TCC86619.1"/>
    <property type="molecule type" value="Genomic_DNA"/>
</dbReference>
<organism evidence="1 2">
    <name type="scientific">Pedobacter frigiditerrae</name>
    <dbReference type="NCBI Taxonomy" id="2530452"/>
    <lineage>
        <taxon>Bacteria</taxon>
        <taxon>Pseudomonadati</taxon>
        <taxon>Bacteroidota</taxon>
        <taxon>Sphingobacteriia</taxon>
        <taxon>Sphingobacteriales</taxon>
        <taxon>Sphingobacteriaceae</taxon>
        <taxon>Pedobacter</taxon>
    </lineage>
</organism>